<feature type="transmembrane region" description="Helical" evidence="3">
    <location>
        <begin position="328"/>
        <end position="351"/>
    </location>
</feature>
<keyword evidence="3" id="KW-0812">Transmembrane</keyword>
<evidence type="ECO:0000313" key="6">
    <source>
        <dbReference type="Proteomes" id="UP000275408"/>
    </source>
</evidence>
<keyword evidence="2" id="KW-1015">Disulfide bond</keyword>
<dbReference type="Gene3D" id="2.60.40.4100">
    <property type="entry name" value="Zona pellucida, ZP-C domain"/>
    <property type="match status" value="1"/>
</dbReference>
<keyword evidence="1" id="KW-0732">Signal</keyword>
<sequence length="374" mass="40115">MNSSLIAFQDPYEQAETSIEDLKCGDGSNIEFALIIPDIADWSDADAASWSLKVGTAGCQPSFTDDKVKYGPFDGSICHSSLDTQSNDKIIYTFSVDVTADGSGPTFRLDHSYQILCTYNLQRENLQASFLPQHSVTGSGEDAGELSFTFELFNGATKIDPGSTTAIKLKTDLTGKLTVSESGFLASKFTVFFVSVKADKDNPSNPAAPTTLITDGCADDGLRSVGFVENPSSCDGDNEDEFSFKAFRFSGQTGKVVFTVTAKVCYNGSPGCMCACGARKRRSTLEETSKTLYYIRAGPFTFVDASEEEKPADTVVDEDKDSSVPVHIVAVGVVGGVVANAIVCVAVIIVLRKRRRKVILTESRGTQEFATPGV</sequence>
<feature type="domain" description="ZP" evidence="4">
    <location>
        <begin position="23"/>
        <end position="281"/>
    </location>
</feature>
<keyword evidence="3" id="KW-0472">Membrane</keyword>
<evidence type="ECO:0000259" key="4">
    <source>
        <dbReference type="PROSITE" id="PS51034"/>
    </source>
</evidence>
<dbReference type="AlphaFoldDB" id="A0A3M6UV42"/>
<name>A0A3M6UV42_POCDA</name>
<dbReference type="EMBL" id="RCHS01000646">
    <property type="protein sequence ID" value="RMX57563.1"/>
    <property type="molecule type" value="Genomic_DNA"/>
</dbReference>
<dbReference type="SMART" id="SM00241">
    <property type="entry name" value="ZP"/>
    <property type="match status" value="1"/>
</dbReference>
<dbReference type="STRING" id="46731.A0A3M6UV42"/>
<evidence type="ECO:0000256" key="2">
    <source>
        <dbReference type="ARBA" id="ARBA00023157"/>
    </source>
</evidence>
<evidence type="ECO:0000256" key="3">
    <source>
        <dbReference type="SAM" id="Phobius"/>
    </source>
</evidence>
<keyword evidence="6" id="KW-1185">Reference proteome</keyword>
<dbReference type="PROSITE" id="PS51034">
    <property type="entry name" value="ZP_2"/>
    <property type="match status" value="1"/>
</dbReference>
<organism evidence="5 6">
    <name type="scientific">Pocillopora damicornis</name>
    <name type="common">Cauliflower coral</name>
    <name type="synonym">Millepora damicornis</name>
    <dbReference type="NCBI Taxonomy" id="46731"/>
    <lineage>
        <taxon>Eukaryota</taxon>
        <taxon>Metazoa</taxon>
        <taxon>Cnidaria</taxon>
        <taxon>Anthozoa</taxon>
        <taxon>Hexacorallia</taxon>
        <taxon>Scleractinia</taxon>
        <taxon>Astrocoeniina</taxon>
        <taxon>Pocilloporidae</taxon>
        <taxon>Pocillopora</taxon>
    </lineage>
</organism>
<dbReference type="Pfam" id="PF00100">
    <property type="entry name" value="Zona_pellucida"/>
    <property type="match status" value="1"/>
</dbReference>
<evidence type="ECO:0000256" key="1">
    <source>
        <dbReference type="ARBA" id="ARBA00022729"/>
    </source>
</evidence>
<reference evidence="5 6" key="1">
    <citation type="journal article" date="2018" name="Sci. Rep.">
        <title>Comparative analysis of the Pocillopora damicornis genome highlights role of immune system in coral evolution.</title>
        <authorList>
            <person name="Cunning R."/>
            <person name="Bay R.A."/>
            <person name="Gillette P."/>
            <person name="Baker A.C."/>
            <person name="Traylor-Knowles N."/>
        </authorList>
    </citation>
    <scope>NUCLEOTIDE SEQUENCE [LARGE SCALE GENOMIC DNA]</scope>
    <source>
        <strain evidence="5">RSMAS</strain>
        <tissue evidence="5">Whole animal</tissue>
    </source>
</reference>
<dbReference type="PANTHER" id="PTHR14002:SF54">
    <property type="entry name" value="ZONA PELLUCIDA SPERM-BINDING PROTEIN 2"/>
    <property type="match status" value="1"/>
</dbReference>
<dbReference type="PANTHER" id="PTHR14002">
    <property type="entry name" value="ENDOGLIN/TGF-BETA RECEPTOR TYPE III"/>
    <property type="match status" value="1"/>
</dbReference>
<proteinExistence type="predicted"/>
<dbReference type="InterPro" id="IPR001507">
    <property type="entry name" value="ZP_dom"/>
</dbReference>
<accession>A0A3M6UV42</accession>
<protein>
    <recommendedName>
        <fullName evidence="4">ZP domain-containing protein</fullName>
    </recommendedName>
</protein>
<dbReference type="InterPro" id="IPR055355">
    <property type="entry name" value="ZP-C"/>
</dbReference>
<keyword evidence="3" id="KW-1133">Transmembrane helix</keyword>
<comment type="caution">
    <text evidence="5">The sequence shown here is derived from an EMBL/GenBank/DDBJ whole genome shotgun (WGS) entry which is preliminary data.</text>
</comment>
<gene>
    <name evidence="5" type="ORF">pdam_00005808</name>
</gene>
<dbReference type="InterPro" id="IPR042235">
    <property type="entry name" value="ZP-C_dom"/>
</dbReference>
<dbReference type="Proteomes" id="UP000275408">
    <property type="component" value="Unassembled WGS sequence"/>
</dbReference>
<evidence type="ECO:0000313" key="5">
    <source>
        <dbReference type="EMBL" id="RMX57563.1"/>
    </source>
</evidence>